<dbReference type="AlphaFoldDB" id="A0A8E2DH83"/>
<evidence type="ECO:0000256" key="9">
    <source>
        <dbReference type="PIRSR" id="PIRSR602401-1"/>
    </source>
</evidence>
<comment type="pathway">
    <text evidence="2">Secondary metabolite biosynthesis.</text>
</comment>
<organism evidence="12 13">
    <name type="scientific">Obba rivulosa</name>
    <dbReference type="NCBI Taxonomy" id="1052685"/>
    <lineage>
        <taxon>Eukaryota</taxon>
        <taxon>Fungi</taxon>
        <taxon>Dikarya</taxon>
        <taxon>Basidiomycota</taxon>
        <taxon>Agaricomycotina</taxon>
        <taxon>Agaricomycetes</taxon>
        <taxon>Polyporales</taxon>
        <taxon>Gelatoporiaceae</taxon>
        <taxon>Obba</taxon>
    </lineage>
</organism>
<evidence type="ECO:0000256" key="4">
    <source>
        <dbReference type="ARBA" id="ARBA00022617"/>
    </source>
</evidence>
<keyword evidence="6 10" id="KW-0560">Oxidoreductase</keyword>
<comment type="similarity">
    <text evidence="3 10">Belongs to the cytochrome P450 family.</text>
</comment>
<reference evidence="12 13" key="1">
    <citation type="submission" date="2016-07" db="EMBL/GenBank/DDBJ databases">
        <title>Draft genome of the white-rot fungus Obba rivulosa 3A-2.</title>
        <authorList>
            <consortium name="DOE Joint Genome Institute"/>
            <person name="Miettinen O."/>
            <person name="Riley R."/>
            <person name="Acob R."/>
            <person name="Barry K."/>
            <person name="Cullen D."/>
            <person name="De Vries R."/>
            <person name="Hainaut M."/>
            <person name="Hatakka A."/>
            <person name="Henrissat B."/>
            <person name="Hilden K."/>
            <person name="Kuo R."/>
            <person name="Labutti K."/>
            <person name="Lipzen A."/>
            <person name="Makela M.R."/>
            <person name="Sandor L."/>
            <person name="Spatafora J.W."/>
            <person name="Grigoriev I.V."/>
            <person name="Hibbett D.S."/>
        </authorList>
    </citation>
    <scope>NUCLEOTIDE SEQUENCE [LARGE SCALE GENOMIC DNA]</scope>
    <source>
        <strain evidence="12 13">3A-2</strain>
    </source>
</reference>
<keyword evidence="8 10" id="KW-0503">Monooxygenase</keyword>
<feature type="signal peptide" evidence="11">
    <location>
        <begin position="1"/>
        <end position="16"/>
    </location>
</feature>
<dbReference type="Pfam" id="PF00067">
    <property type="entry name" value="p450"/>
    <property type="match status" value="1"/>
</dbReference>
<evidence type="ECO:0000313" key="12">
    <source>
        <dbReference type="EMBL" id="OCH86802.1"/>
    </source>
</evidence>
<evidence type="ECO:0000313" key="13">
    <source>
        <dbReference type="Proteomes" id="UP000250043"/>
    </source>
</evidence>
<dbReference type="PRINTS" id="PR00463">
    <property type="entry name" value="EP450I"/>
</dbReference>
<evidence type="ECO:0000256" key="11">
    <source>
        <dbReference type="SAM" id="SignalP"/>
    </source>
</evidence>
<dbReference type="SUPFAM" id="SSF48264">
    <property type="entry name" value="Cytochrome P450"/>
    <property type="match status" value="1"/>
</dbReference>
<evidence type="ECO:0000256" key="6">
    <source>
        <dbReference type="ARBA" id="ARBA00023002"/>
    </source>
</evidence>
<evidence type="ECO:0000256" key="8">
    <source>
        <dbReference type="ARBA" id="ARBA00023033"/>
    </source>
</evidence>
<dbReference type="InterPro" id="IPR017972">
    <property type="entry name" value="Cyt_P450_CS"/>
</dbReference>
<comment type="cofactor">
    <cofactor evidence="1 9">
        <name>heme</name>
        <dbReference type="ChEBI" id="CHEBI:30413"/>
    </cofactor>
</comment>
<proteinExistence type="inferred from homology"/>
<dbReference type="PANTHER" id="PTHR24305:SF166">
    <property type="entry name" value="CYTOCHROME P450 12A4, MITOCHONDRIAL-RELATED"/>
    <property type="match status" value="1"/>
</dbReference>
<dbReference type="PROSITE" id="PS00086">
    <property type="entry name" value="CYTOCHROME_P450"/>
    <property type="match status" value="1"/>
</dbReference>
<feature type="binding site" description="axial binding residue" evidence="9">
    <location>
        <position position="454"/>
    </location>
    <ligand>
        <name>heme</name>
        <dbReference type="ChEBI" id="CHEBI:30413"/>
    </ligand>
    <ligandPart>
        <name>Fe</name>
        <dbReference type="ChEBI" id="CHEBI:18248"/>
    </ligandPart>
</feature>
<gene>
    <name evidence="12" type="ORF">OBBRIDRAFT_796815</name>
</gene>
<feature type="chain" id="PRO_5034222759" evidence="11">
    <location>
        <begin position="17"/>
        <end position="518"/>
    </location>
</feature>
<dbReference type="InterPro" id="IPR001128">
    <property type="entry name" value="Cyt_P450"/>
</dbReference>
<dbReference type="EMBL" id="KV722511">
    <property type="protein sequence ID" value="OCH86802.1"/>
    <property type="molecule type" value="Genomic_DNA"/>
</dbReference>
<keyword evidence="13" id="KW-1185">Reference proteome</keyword>
<accession>A0A8E2DH83</accession>
<evidence type="ECO:0000256" key="1">
    <source>
        <dbReference type="ARBA" id="ARBA00001971"/>
    </source>
</evidence>
<evidence type="ECO:0000256" key="3">
    <source>
        <dbReference type="ARBA" id="ARBA00010617"/>
    </source>
</evidence>
<evidence type="ECO:0000256" key="2">
    <source>
        <dbReference type="ARBA" id="ARBA00005179"/>
    </source>
</evidence>
<name>A0A8E2DH83_9APHY</name>
<keyword evidence="4 9" id="KW-0349">Heme</keyword>
<dbReference type="GO" id="GO:0005506">
    <property type="term" value="F:iron ion binding"/>
    <property type="evidence" value="ECO:0007669"/>
    <property type="project" value="InterPro"/>
</dbReference>
<evidence type="ECO:0000256" key="10">
    <source>
        <dbReference type="RuleBase" id="RU000461"/>
    </source>
</evidence>
<dbReference type="GO" id="GO:0020037">
    <property type="term" value="F:heme binding"/>
    <property type="evidence" value="ECO:0007669"/>
    <property type="project" value="InterPro"/>
</dbReference>
<dbReference type="PRINTS" id="PR00385">
    <property type="entry name" value="P450"/>
</dbReference>
<dbReference type="OrthoDB" id="1470350at2759"/>
<dbReference type="GO" id="GO:0016705">
    <property type="term" value="F:oxidoreductase activity, acting on paired donors, with incorporation or reduction of molecular oxygen"/>
    <property type="evidence" value="ECO:0007669"/>
    <property type="project" value="InterPro"/>
</dbReference>
<dbReference type="InterPro" id="IPR050121">
    <property type="entry name" value="Cytochrome_P450_monoxygenase"/>
</dbReference>
<dbReference type="PANTHER" id="PTHR24305">
    <property type="entry name" value="CYTOCHROME P450"/>
    <property type="match status" value="1"/>
</dbReference>
<dbReference type="CDD" id="cd11070">
    <property type="entry name" value="CYP56-like"/>
    <property type="match status" value="1"/>
</dbReference>
<evidence type="ECO:0000256" key="7">
    <source>
        <dbReference type="ARBA" id="ARBA00023004"/>
    </source>
</evidence>
<dbReference type="InterPro" id="IPR002401">
    <property type="entry name" value="Cyt_P450_E_grp-I"/>
</dbReference>
<keyword evidence="11" id="KW-0732">Signal</keyword>
<evidence type="ECO:0000256" key="5">
    <source>
        <dbReference type="ARBA" id="ARBA00022723"/>
    </source>
</evidence>
<keyword evidence="5 9" id="KW-0479">Metal-binding</keyword>
<keyword evidence="7 9" id="KW-0408">Iron</keyword>
<sequence>MQKAILVALSVALLYALQKYLEFRRAVASIRDHPGFRSVFTMANPLLKWRIPGITPGNFSAWMYKHQDFVDAGWDVVSVVHSWPKTTVTYMLADAGAIRDIANARARFPKPLEQYKILSFYGSNIVITEGDEWKRQRKISAPAFSERNNKLVWDETINVMSDLFNNVWGEKEQIEVDHIVDLTVPIALYIIGIAGFGRRMSWSDEEGPAPGHKLTFKDALHTVSTDLFLKVVCPGWLLKLGPTERIRHFHTAYDELERYMHGMVRARKQSEKKEERYDLFSSLLDANEDESDGKTKLSDEELVGNIFIFLIAGHETTAHTLAYTFIMLALYPDVQEKLYEHIKGVIGDGRLPSYEDMNSLTYSMAVFNETLRMFPPVNGIPKRSAEDTTIVASNGAGEKCTIVVPQGTNFMIHTPGLHYNPRYWEDPYAFKPERFLGDWPRDAFCPFSAGPRACLGRRFSETEGVAILSLLVLRYRIEVREEPHLEKESFDERKARLLNSSQSITLHPVKAPLVFKRR</sequence>
<dbReference type="GO" id="GO:0004497">
    <property type="term" value="F:monooxygenase activity"/>
    <property type="evidence" value="ECO:0007669"/>
    <property type="project" value="UniProtKB-KW"/>
</dbReference>
<protein>
    <submittedName>
        <fullName evidence="12">Cytochrome P450</fullName>
    </submittedName>
</protein>
<dbReference type="Gene3D" id="1.10.630.10">
    <property type="entry name" value="Cytochrome P450"/>
    <property type="match status" value="1"/>
</dbReference>
<dbReference type="Proteomes" id="UP000250043">
    <property type="component" value="Unassembled WGS sequence"/>
</dbReference>
<dbReference type="InterPro" id="IPR036396">
    <property type="entry name" value="Cyt_P450_sf"/>
</dbReference>